<protein>
    <recommendedName>
        <fullName evidence="6">TIMELESS-interacting protein</fullName>
    </recommendedName>
</protein>
<feature type="compositionally biased region" description="Polar residues" evidence="7">
    <location>
        <begin position="189"/>
        <end position="199"/>
    </location>
</feature>
<feature type="compositionally biased region" description="Basic and acidic residues" evidence="7">
    <location>
        <begin position="291"/>
        <end position="308"/>
    </location>
</feature>
<feature type="region of interest" description="Disordered" evidence="7">
    <location>
        <begin position="187"/>
        <end position="458"/>
    </location>
</feature>
<feature type="compositionally biased region" description="Low complexity" evidence="7">
    <location>
        <begin position="251"/>
        <end position="262"/>
    </location>
</feature>
<dbReference type="Pfam" id="PF07962">
    <property type="entry name" value="Swi3"/>
    <property type="match status" value="1"/>
</dbReference>
<gene>
    <name evidence="9" type="ORF">MNOR_LOCUS10927</name>
</gene>
<feature type="compositionally biased region" description="Basic and acidic residues" evidence="7">
    <location>
        <begin position="51"/>
        <end position="60"/>
    </location>
</feature>
<feature type="non-terminal residue" evidence="9">
    <location>
        <position position="458"/>
    </location>
</feature>
<evidence type="ECO:0000313" key="9">
    <source>
        <dbReference type="EMBL" id="CAL4079333.1"/>
    </source>
</evidence>
<evidence type="ECO:0000256" key="5">
    <source>
        <dbReference type="ARBA" id="ARBA00023306"/>
    </source>
</evidence>
<evidence type="ECO:0000256" key="4">
    <source>
        <dbReference type="ARBA" id="ARBA00023242"/>
    </source>
</evidence>
<evidence type="ECO:0000256" key="2">
    <source>
        <dbReference type="ARBA" id="ARBA00006075"/>
    </source>
</evidence>
<dbReference type="InterPro" id="IPR040038">
    <property type="entry name" value="TIPIN/Csm3/Swi3"/>
</dbReference>
<comment type="similarity">
    <text evidence="2 6">Belongs to the CSM3 family.</text>
</comment>
<feature type="compositionally biased region" description="Basic and acidic residues" evidence="7">
    <location>
        <begin position="270"/>
        <end position="281"/>
    </location>
</feature>
<feature type="compositionally biased region" description="Pro residues" evidence="7">
    <location>
        <begin position="204"/>
        <end position="217"/>
    </location>
</feature>
<feature type="compositionally biased region" description="Low complexity" evidence="7">
    <location>
        <begin position="385"/>
        <end position="399"/>
    </location>
</feature>
<proteinExistence type="inferred from homology"/>
<feature type="domain" description="Chromosome segregation in meiosis protein 3" evidence="8">
    <location>
        <begin position="71"/>
        <end position="152"/>
    </location>
</feature>
<keyword evidence="4 6" id="KW-0539">Nucleus</keyword>
<feature type="compositionally biased region" description="Basic and acidic residues" evidence="7">
    <location>
        <begin position="333"/>
        <end position="350"/>
    </location>
</feature>
<comment type="subcellular location">
    <subcellularLocation>
        <location evidence="1 6">Nucleus</location>
    </subcellularLocation>
</comment>
<dbReference type="GO" id="GO:0043111">
    <property type="term" value="P:replication fork arrest"/>
    <property type="evidence" value="ECO:0007669"/>
    <property type="project" value="TreeGrafter"/>
</dbReference>
<evidence type="ECO:0000259" key="8">
    <source>
        <dbReference type="Pfam" id="PF07962"/>
    </source>
</evidence>
<dbReference type="GO" id="GO:0031297">
    <property type="term" value="P:replication fork processing"/>
    <property type="evidence" value="ECO:0007669"/>
    <property type="project" value="UniProtKB-UniRule"/>
</dbReference>
<dbReference type="AlphaFoldDB" id="A0AAV2QCN2"/>
<organism evidence="9 10">
    <name type="scientific">Meganyctiphanes norvegica</name>
    <name type="common">Northern krill</name>
    <name type="synonym">Thysanopoda norvegica</name>
    <dbReference type="NCBI Taxonomy" id="48144"/>
    <lineage>
        <taxon>Eukaryota</taxon>
        <taxon>Metazoa</taxon>
        <taxon>Ecdysozoa</taxon>
        <taxon>Arthropoda</taxon>
        <taxon>Crustacea</taxon>
        <taxon>Multicrustacea</taxon>
        <taxon>Malacostraca</taxon>
        <taxon>Eumalacostraca</taxon>
        <taxon>Eucarida</taxon>
        <taxon>Euphausiacea</taxon>
        <taxon>Euphausiidae</taxon>
        <taxon>Meganyctiphanes</taxon>
    </lineage>
</organism>
<evidence type="ECO:0000256" key="1">
    <source>
        <dbReference type="ARBA" id="ARBA00004123"/>
    </source>
</evidence>
<accession>A0AAV2QCN2</accession>
<dbReference type="EMBL" id="CAXKWB010005638">
    <property type="protein sequence ID" value="CAL4079333.1"/>
    <property type="molecule type" value="Genomic_DNA"/>
</dbReference>
<dbReference type="GO" id="GO:0006974">
    <property type="term" value="P:DNA damage response"/>
    <property type="evidence" value="ECO:0007669"/>
    <property type="project" value="UniProtKB-KW"/>
</dbReference>
<feature type="compositionally biased region" description="Basic and acidic residues" evidence="7">
    <location>
        <begin position="315"/>
        <end position="325"/>
    </location>
</feature>
<dbReference type="GO" id="GO:0031298">
    <property type="term" value="C:replication fork protection complex"/>
    <property type="evidence" value="ECO:0007669"/>
    <property type="project" value="TreeGrafter"/>
</dbReference>
<dbReference type="Proteomes" id="UP001497623">
    <property type="component" value="Unassembled WGS sequence"/>
</dbReference>
<keyword evidence="3 6" id="KW-0227">DNA damage</keyword>
<keyword evidence="10" id="KW-1185">Reference proteome</keyword>
<dbReference type="GO" id="GO:0000076">
    <property type="term" value="P:DNA replication checkpoint signaling"/>
    <property type="evidence" value="ECO:0007669"/>
    <property type="project" value="UniProtKB-UniRule"/>
</dbReference>
<feature type="region of interest" description="Disordered" evidence="7">
    <location>
        <begin position="153"/>
        <end position="175"/>
    </location>
</feature>
<evidence type="ECO:0000313" key="10">
    <source>
        <dbReference type="Proteomes" id="UP001497623"/>
    </source>
</evidence>
<keyword evidence="5 6" id="KW-0131">Cell cycle</keyword>
<evidence type="ECO:0000256" key="7">
    <source>
        <dbReference type="SAM" id="MobiDB-lite"/>
    </source>
</evidence>
<feature type="compositionally biased region" description="Basic and acidic residues" evidence="7">
    <location>
        <begin position="358"/>
        <end position="368"/>
    </location>
</feature>
<feature type="compositionally biased region" description="Basic and acidic residues" evidence="7">
    <location>
        <begin position="221"/>
        <end position="238"/>
    </location>
</feature>
<reference evidence="9 10" key="1">
    <citation type="submission" date="2024-05" db="EMBL/GenBank/DDBJ databases">
        <authorList>
            <person name="Wallberg A."/>
        </authorList>
    </citation>
    <scope>NUCLEOTIDE SEQUENCE [LARGE SCALE GENOMIC DNA]</scope>
</reference>
<dbReference type="PANTHER" id="PTHR13220">
    <property type="entry name" value="TIMELESS INTERACTING-RELATED"/>
    <property type="match status" value="1"/>
</dbReference>
<feature type="compositionally biased region" description="Basic and acidic residues" evidence="7">
    <location>
        <begin position="425"/>
        <end position="458"/>
    </location>
</feature>
<name>A0AAV2QCN2_MEGNR</name>
<dbReference type="InterPro" id="IPR012923">
    <property type="entry name" value="Csm3"/>
</dbReference>
<feature type="region of interest" description="Disordered" evidence="7">
    <location>
        <begin position="1"/>
        <end position="77"/>
    </location>
</feature>
<dbReference type="GO" id="GO:0003677">
    <property type="term" value="F:DNA binding"/>
    <property type="evidence" value="ECO:0007669"/>
    <property type="project" value="TreeGrafter"/>
</dbReference>
<comment type="function">
    <text evidence="6">Plays an important role in the control of DNA replication and the maintenance of replication fork stability.</text>
</comment>
<dbReference type="PANTHER" id="PTHR13220:SF11">
    <property type="entry name" value="TIMELESS-INTERACTING PROTEIN"/>
    <property type="match status" value="1"/>
</dbReference>
<evidence type="ECO:0000256" key="3">
    <source>
        <dbReference type="ARBA" id="ARBA00022763"/>
    </source>
</evidence>
<feature type="compositionally biased region" description="Acidic residues" evidence="7">
    <location>
        <begin position="21"/>
        <end position="31"/>
    </location>
</feature>
<sequence>MNNNDTNSLFGDHTRVRSFSDSEDEYDDDPDPEAKRQVEGPDGQEATNDGDEPKKIEPAKVKRVIKNPQPKLDPQRLAGPRGIFQLQKIYKDVKWKGKGYERDDLSLLLKRLEHWAHRLYPKLPFQDTIEQIEKLGMKKNVQVHMKKIRLDMLNEDGNNPEEDDGVQRGPETEEAQPQVDVFDELIGENFSSGPPTATQIFPMPTAPPASAPKPNPTPLTDEQRERLERNKRLAEEKRKARFLQQMEQKQAEANAAATASKGETADGIVELEKEKTERENENSELESTELSLKETENSSGETKTKESDGMEVDDVESHEQKDKTESTTNSSQETHKETENSSGENKTKESDEMEVDDVELHEQKDKTESTTNSSQETHKECTSHPTLESPLESTSESTSDLTVKASKEKKINDDVIIDSGENEEEQKSIKTDICENVDEKNSDELSEKMKTDNESTEL</sequence>
<evidence type="ECO:0000256" key="6">
    <source>
        <dbReference type="RuleBase" id="RU366049"/>
    </source>
</evidence>
<comment type="caution">
    <text evidence="9">The sequence shown here is derived from an EMBL/GenBank/DDBJ whole genome shotgun (WGS) entry which is preliminary data.</text>
</comment>